<name>A0A9P8QFM8_WICPI</name>
<evidence type="ECO:0000313" key="4">
    <source>
        <dbReference type="Proteomes" id="UP000774326"/>
    </source>
</evidence>
<dbReference type="Proteomes" id="UP000774326">
    <property type="component" value="Unassembled WGS sequence"/>
</dbReference>
<feature type="compositionally biased region" description="Basic residues" evidence="1">
    <location>
        <begin position="66"/>
        <end position="75"/>
    </location>
</feature>
<protein>
    <submittedName>
        <fullName evidence="3">Uncharacterized protein</fullName>
    </submittedName>
</protein>
<feature type="compositionally biased region" description="Low complexity" evidence="1">
    <location>
        <begin position="53"/>
        <end position="65"/>
    </location>
</feature>
<evidence type="ECO:0000256" key="2">
    <source>
        <dbReference type="SAM" id="Phobius"/>
    </source>
</evidence>
<evidence type="ECO:0000313" key="3">
    <source>
        <dbReference type="EMBL" id="KAH3688317.1"/>
    </source>
</evidence>
<feature type="transmembrane region" description="Helical" evidence="2">
    <location>
        <begin position="6"/>
        <end position="27"/>
    </location>
</feature>
<dbReference type="Pfam" id="PF08229">
    <property type="entry name" value="SHR3_chaperone"/>
    <property type="match status" value="1"/>
</dbReference>
<dbReference type="InterPro" id="IPR013248">
    <property type="entry name" value="Psh3/Shr3"/>
</dbReference>
<feature type="non-terminal residue" evidence="3">
    <location>
        <position position="1"/>
    </location>
</feature>
<keyword evidence="2" id="KW-0812">Transmembrane</keyword>
<gene>
    <name evidence="3" type="ORF">WICPIJ_000699</name>
</gene>
<sequence>IAASETMIVVILLGIVLLQCGLFYAYFEDLKVKQEFYLKELKDKYEASEQPSAPAAKATGAQTTKTRAKKVSKKA</sequence>
<keyword evidence="2" id="KW-0472">Membrane</keyword>
<reference evidence="3" key="1">
    <citation type="journal article" date="2021" name="Open Biol.">
        <title>Shared evolutionary footprints suggest mitochondrial oxidative damage underlies multiple complex I losses in fungi.</title>
        <authorList>
            <person name="Schikora-Tamarit M.A."/>
            <person name="Marcet-Houben M."/>
            <person name="Nosek J."/>
            <person name="Gabaldon T."/>
        </authorList>
    </citation>
    <scope>NUCLEOTIDE SEQUENCE</scope>
    <source>
        <strain evidence="3">CBS2887</strain>
    </source>
</reference>
<dbReference type="EMBL" id="JAEUBG010000414">
    <property type="protein sequence ID" value="KAH3688317.1"/>
    <property type="molecule type" value="Genomic_DNA"/>
</dbReference>
<comment type="caution">
    <text evidence="3">The sequence shown here is derived from an EMBL/GenBank/DDBJ whole genome shotgun (WGS) entry which is preliminary data.</text>
</comment>
<proteinExistence type="predicted"/>
<evidence type="ECO:0000256" key="1">
    <source>
        <dbReference type="SAM" id="MobiDB-lite"/>
    </source>
</evidence>
<keyword evidence="2" id="KW-1133">Transmembrane helix</keyword>
<reference evidence="3" key="2">
    <citation type="submission" date="2021-01" db="EMBL/GenBank/DDBJ databases">
        <authorList>
            <person name="Schikora-Tamarit M.A."/>
        </authorList>
    </citation>
    <scope>NUCLEOTIDE SEQUENCE</scope>
    <source>
        <strain evidence="3">CBS2887</strain>
    </source>
</reference>
<keyword evidence="4" id="KW-1185">Reference proteome</keyword>
<dbReference type="AlphaFoldDB" id="A0A9P8QFM8"/>
<feature type="region of interest" description="Disordered" evidence="1">
    <location>
        <begin position="46"/>
        <end position="75"/>
    </location>
</feature>
<organism evidence="3 4">
    <name type="scientific">Wickerhamomyces pijperi</name>
    <name type="common">Yeast</name>
    <name type="synonym">Pichia pijperi</name>
    <dbReference type="NCBI Taxonomy" id="599730"/>
    <lineage>
        <taxon>Eukaryota</taxon>
        <taxon>Fungi</taxon>
        <taxon>Dikarya</taxon>
        <taxon>Ascomycota</taxon>
        <taxon>Saccharomycotina</taxon>
        <taxon>Saccharomycetes</taxon>
        <taxon>Phaffomycetales</taxon>
        <taxon>Wickerhamomycetaceae</taxon>
        <taxon>Wickerhamomyces</taxon>
    </lineage>
</organism>
<accession>A0A9P8QFM8</accession>